<gene>
    <name evidence="3" type="ORF">H072_82</name>
</gene>
<name>S8CE47_DACHA</name>
<dbReference type="HOGENOM" id="CLU_1094235_0_0_1"/>
<feature type="compositionally biased region" description="Polar residues" evidence="1">
    <location>
        <begin position="157"/>
        <end position="170"/>
    </location>
</feature>
<evidence type="ECO:0000313" key="4">
    <source>
        <dbReference type="Proteomes" id="UP000015100"/>
    </source>
</evidence>
<keyword evidence="2" id="KW-0812">Transmembrane</keyword>
<dbReference type="EMBL" id="AQGS01000002">
    <property type="protein sequence ID" value="EPS45932.1"/>
    <property type="molecule type" value="Genomic_DNA"/>
</dbReference>
<accession>S8CE47</accession>
<sequence length="254" mass="27260">MASSLASGGGGKGPRPSKTGEQVLEKHCEFCLRDAHASQAERLKLFRSHDELVAHKKAHSKESIKTRSVRPWPASKDGFSCPVCEYAADVGGGYIKLWGHVAGCHPEHFGQKLYLGKKSLSLDRETHPPMLANGKDSAHHGARLVLVSPPSARRETGQLSPHSAGYTASQAGAKEHADFDHNPAAGRGQNRTELTPKDPLESLKIIATYMTNLHFMGIINSSPVLAPFVASSLIAGGGGFLLFFAITKVRRLAP</sequence>
<reference evidence="4" key="2">
    <citation type="submission" date="2013-04" db="EMBL/GenBank/DDBJ databases">
        <title>Genomic mechanisms accounting for the adaptation to parasitism in nematode-trapping fungi.</title>
        <authorList>
            <person name="Ahren D.G."/>
        </authorList>
    </citation>
    <scope>NUCLEOTIDE SEQUENCE [LARGE SCALE GENOMIC DNA]</scope>
    <source>
        <strain evidence="4">CBS 200.50</strain>
    </source>
</reference>
<evidence type="ECO:0000256" key="2">
    <source>
        <dbReference type="SAM" id="Phobius"/>
    </source>
</evidence>
<evidence type="ECO:0000256" key="1">
    <source>
        <dbReference type="SAM" id="MobiDB-lite"/>
    </source>
</evidence>
<evidence type="ECO:0000313" key="3">
    <source>
        <dbReference type="EMBL" id="EPS45932.1"/>
    </source>
</evidence>
<keyword evidence="4" id="KW-1185">Reference proteome</keyword>
<keyword evidence="2" id="KW-0472">Membrane</keyword>
<feature type="region of interest" description="Disordered" evidence="1">
    <location>
        <begin position="151"/>
        <end position="173"/>
    </location>
</feature>
<organism evidence="3 4">
    <name type="scientific">Dactylellina haptotyla (strain CBS 200.50)</name>
    <name type="common">Nematode-trapping fungus</name>
    <name type="synonym">Monacrosporium haptotylum</name>
    <dbReference type="NCBI Taxonomy" id="1284197"/>
    <lineage>
        <taxon>Eukaryota</taxon>
        <taxon>Fungi</taxon>
        <taxon>Dikarya</taxon>
        <taxon>Ascomycota</taxon>
        <taxon>Pezizomycotina</taxon>
        <taxon>Orbiliomycetes</taxon>
        <taxon>Orbiliales</taxon>
        <taxon>Orbiliaceae</taxon>
        <taxon>Dactylellina</taxon>
    </lineage>
</organism>
<dbReference type="AlphaFoldDB" id="S8CE47"/>
<feature type="transmembrane region" description="Helical" evidence="2">
    <location>
        <begin position="224"/>
        <end position="246"/>
    </location>
</feature>
<comment type="caution">
    <text evidence="3">The sequence shown here is derived from an EMBL/GenBank/DDBJ whole genome shotgun (WGS) entry which is preliminary data.</text>
</comment>
<dbReference type="Proteomes" id="UP000015100">
    <property type="component" value="Unassembled WGS sequence"/>
</dbReference>
<protein>
    <submittedName>
        <fullName evidence="3">Uncharacterized protein</fullName>
    </submittedName>
</protein>
<reference evidence="3 4" key="1">
    <citation type="journal article" date="2013" name="PLoS Genet.">
        <title>Genomic mechanisms accounting for the adaptation to parasitism in nematode-trapping fungi.</title>
        <authorList>
            <person name="Meerupati T."/>
            <person name="Andersson K.M."/>
            <person name="Friman E."/>
            <person name="Kumar D."/>
            <person name="Tunlid A."/>
            <person name="Ahren D."/>
        </authorList>
    </citation>
    <scope>NUCLEOTIDE SEQUENCE [LARGE SCALE GENOMIC DNA]</scope>
    <source>
        <strain evidence="3 4">CBS 200.50</strain>
    </source>
</reference>
<proteinExistence type="predicted"/>
<keyword evidence="2" id="KW-1133">Transmembrane helix</keyword>
<dbReference type="OrthoDB" id="5271427at2759"/>
<feature type="region of interest" description="Disordered" evidence="1">
    <location>
        <begin position="1"/>
        <end position="20"/>
    </location>
</feature>